<dbReference type="InterPro" id="IPR036420">
    <property type="entry name" value="BRCT_dom_sf"/>
</dbReference>
<gene>
    <name evidence="4" type="primary">TOPBP1_1</name>
    <name evidence="4" type="ORF">HK097_001293</name>
</gene>
<dbReference type="SUPFAM" id="SSF52113">
    <property type="entry name" value="BRCT domain"/>
    <property type="match status" value="3"/>
</dbReference>
<feature type="region of interest" description="Disordered" evidence="2">
    <location>
        <begin position="709"/>
        <end position="754"/>
    </location>
</feature>
<evidence type="ECO:0000256" key="1">
    <source>
        <dbReference type="ARBA" id="ARBA00022737"/>
    </source>
</evidence>
<dbReference type="Pfam" id="PF12738">
    <property type="entry name" value="PTCB-BRCT"/>
    <property type="match status" value="1"/>
</dbReference>
<evidence type="ECO:0000256" key="2">
    <source>
        <dbReference type="SAM" id="MobiDB-lite"/>
    </source>
</evidence>
<feature type="non-terminal residue" evidence="4">
    <location>
        <position position="1"/>
    </location>
</feature>
<keyword evidence="1" id="KW-0677">Repeat</keyword>
<feature type="compositionally biased region" description="Polar residues" evidence="2">
    <location>
        <begin position="568"/>
        <end position="585"/>
    </location>
</feature>
<dbReference type="Proteomes" id="UP001212841">
    <property type="component" value="Unassembled WGS sequence"/>
</dbReference>
<comment type="caution">
    <text evidence="4">The sequence shown here is derived from an EMBL/GenBank/DDBJ whole genome shotgun (WGS) entry which is preliminary data.</text>
</comment>
<dbReference type="PANTHER" id="PTHR13561">
    <property type="entry name" value="DNA REPLICATION REGULATOR DPB11-RELATED"/>
    <property type="match status" value="1"/>
</dbReference>
<dbReference type="EMBL" id="JADGJD010001251">
    <property type="protein sequence ID" value="KAJ3045058.1"/>
    <property type="molecule type" value="Genomic_DNA"/>
</dbReference>
<feature type="compositionally biased region" description="Basic and acidic residues" evidence="2">
    <location>
        <begin position="668"/>
        <end position="678"/>
    </location>
</feature>
<dbReference type="GO" id="GO:0007095">
    <property type="term" value="P:mitotic G2 DNA damage checkpoint signaling"/>
    <property type="evidence" value="ECO:0007669"/>
    <property type="project" value="TreeGrafter"/>
</dbReference>
<feature type="domain" description="BRCT" evidence="3">
    <location>
        <begin position="328"/>
        <end position="420"/>
    </location>
</feature>
<dbReference type="SMART" id="SM00292">
    <property type="entry name" value="BRCT"/>
    <property type="match status" value="3"/>
</dbReference>
<dbReference type="Pfam" id="PF00533">
    <property type="entry name" value="BRCT"/>
    <property type="match status" value="2"/>
</dbReference>
<feature type="domain" description="BRCT" evidence="3">
    <location>
        <begin position="85"/>
        <end position="185"/>
    </location>
</feature>
<sequence>LDIEDTNTIRREVRNQEGRFYENLDDLRAAQRGHVGRVFLVVPFYGDSNDQWERIVPPDSGVAVVSEYWFERCLEYNKVLDLKFDSIEWLSEFEAFLLGFTHVIGVSGYDGAERGHLSRLSTLLGASFTEHFSRKNTVLMCRPGTEQKSAKWKKAVEWRIPCVGSEWLEACAREVRFLSVIKLYRQALMVRVIQERAIDPREFSAQGGAGSVTGGAQVVPKMADQKVGAKIERPTAVLRAASNVNVGESARFTPHFDLEDTLKNLETPQPTNPRLDSIPYVESPLDVSFAKHLGKAIEIVGRKVANGMDDTMEEAPLSISQVGQRELPPSNLLEGVTICVSARLSHRRRELNQLATNMGANILMVYSSDCTHYIHQGNKQVETFKEFKQAKAKGKWIVSPVWLQKCNELRQRVNEADYPHTYDPNRSLEITGMASQMDPARLSQRPSKGGKESRGASPMGKRNGDVTPPGKDGNQKKEDGGEGEGTGKKTSPAAEQFAAKVEGLSEKIKEEKFRRRPRGSITSSSVTTPILKNSLSRLSTSSAYDPDTTMEGGDETVNQGYSIGGAQTHPNYSLTQSSQPVQNGNQSGGKRRRGSFAEGGDGDGDEDGGESSIVTYDDFEGRRERDKLLADFAKRRKAQRTESNLSAGGVVGAGDVTPVADEEEKETGEEGRNGEGEKNVTANLFGRRESEMEVKIEGRRFERKDSVLTNGTADTTPVVGGGNGNDGKRGRALSPIPVDPPPAGRRSARSSAAPSVAITPTIPIKKILFTGIPAPDRPRYGAIVRKLGGKLIDSDEWSAECTHLIAGKMARTEKCLAGVARGVWLLKSAYLDESAKAGRWLNEEVWEWGADDDQWAAVRRWRLELGNYENHGQRNGAFKGWKVLLVLDAKKRDGFARLLKAGGAEVVMGSSPYRGVDKQTFTLCATDRTAEQIRLSAALMALHEKGTVFVNSSYCADYIVKDPIPERTEYCLLD</sequence>
<keyword evidence="5" id="KW-1185">Reference proteome</keyword>
<dbReference type="Gene3D" id="3.40.50.10190">
    <property type="entry name" value="BRCT domain"/>
    <property type="match status" value="5"/>
</dbReference>
<feature type="domain" description="BRCT" evidence="3">
    <location>
        <begin position="764"/>
        <end position="848"/>
    </location>
</feature>
<dbReference type="GO" id="GO:0033314">
    <property type="term" value="P:mitotic DNA replication checkpoint signaling"/>
    <property type="evidence" value="ECO:0007669"/>
    <property type="project" value="TreeGrafter"/>
</dbReference>
<dbReference type="CDD" id="cd17728">
    <property type="entry name" value="BRCT_TopBP1_rpt8"/>
    <property type="match status" value="1"/>
</dbReference>
<dbReference type="CDD" id="cd17738">
    <property type="entry name" value="BRCT_TopBP1_rpt7"/>
    <property type="match status" value="1"/>
</dbReference>
<evidence type="ECO:0000259" key="3">
    <source>
        <dbReference type="PROSITE" id="PS50172"/>
    </source>
</evidence>
<feature type="compositionally biased region" description="Acidic residues" evidence="2">
    <location>
        <begin position="600"/>
        <end position="609"/>
    </location>
</feature>
<feature type="region of interest" description="Disordered" evidence="2">
    <location>
        <begin position="634"/>
        <end position="678"/>
    </location>
</feature>
<evidence type="ECO:0000313" key="4">
    <source>
        <dbReference type="EMBL" id="KAJ3045058.1"/>
    </source>
</evidence>
<dbReference type="FunFam" id="3.40.50.10190:FF:000018">
    <property type="entry name" value="DNA topoisomerase 2-binding protein 1"/>
    <property type="match status" value="1"/>
</dbReference>
<evidence type="ECO:0000313" key="5">
    <source>
        <dbReference type="Proteomes" id="UP001212841"/>
    </source>
</evidence>
<protein>
    <submittedName>
        <fullName evidence="4">DNA topoisomerase 2-binding protein 1</fullName>
    </submittedName>
</protein>
<organism evidence="4 5">
    <name type="scientific">Rhizophlyctis rosea</name>
    <dbReference type="NCBI Taxonomy" id="64517"/>
    <lineage>
        <taxon>Eukaryota</taxon>
        <taxon>Fungi</taxon>
        <taxon>Fungi incertae sedis</taxon>
        <taxon>Chytridiomycota</taxon>
        <taxon>Chytridiomycota incertae sedis</taxon>
        <taxon>Chytridiomycetes</taxon>
        <taxon>Rhizophlyctidales</taxon>
        <taxon>Rhizophlyctidaceae</taxon>
        <taxon>Rhizophlyctis</taxon>
    </lineage>
</organism>
<dbReference type="CDD" id="cd17727">
    <property type="entry name" value="BRCT_TopBP1_rpt6"/>
    <property type="match status" value="1"/>
</dbReference>
<name>A0AAD5X0W0_9FUNG</name>
<feature type="compositionally biased region" description="Polar residues" evidence="2">
    <location>
        <begin position="520"/>
        <end position="543"/>
    </location>
</feature>
<dbReference type="PROSITE" id="PS50172">
    <property type="entry name" value="BRCT"/>
    <property type="match status" value="3"/>
</dbReference>
<dbReference type="AlphaFoldDB" id="A0AAD5X0W0"/>
<feature type="region of interest" description="Disordered" evidence="2">
    <location>
        <begin position="508"/>
        <end position="621"/>
    </location>
</feature>
<proteinExistence type="predicted"/>
<dbReference type="GO" id="GO:0006270">
    <property type="term" value="P:DNA replication initiation"/>
    <property type="evidence" value="ECO:0007669"/>
    <property type="project" value="TreeGrafter"/>
</dbReference>
<feature type="region of interest" description="Disordered" evidence="2">
    <location>
        <begin position="438"/>
        <end position="494"/>
    </location>
</feature>
<accession>A0AAD5X0W0</accession>
<dbReference type="InterPro" id="IPR049936">
    <property type="entry name" value="TopBP1_BRCT_8"/>
</dbReference>
<reference evidence="4" key="1">
    <citation type="submission" date="2020-05" db="EMBL/GenBank/DDBJ databases">
        <title>Phylogenomic resolution of chytrid fungi.</title>
        <authorList>
            <person name="Stajich J.E."/>
            <person name="Amses K."/>
            <person name="Simmons R."/>
            <person name="Seto K."/>
            <person name="Myers J."/>
            <person name="Bonds A."/>
            <person name="Quandt C.A."/>
            <person name="Barry K."/>
            <person name="Liu P."/>
            <person name="Grigoriev I."/>
            <person name="Longcore J.E."/>
            <person name="James T.Y."/>
        </authorList>
    </citation>
    <scope>NUCLEOTIDE SEQUENCE</scope>
    <source>
        <strain evidence="4">JEL0318</strain>
    </source>
</reference>
<dbReference type="InterPro" id="IPR001357">
    <property type="entry name" value="BRCT_dom"/>
</dbReference>
<dbReference type="PANTHER" id="PTHR13561:SF20">
    <property type="entry name" value="DNA TOPOISOMERASE 2-BINDING PROTEIN 1"/>
    <property type="match status" value="1"/>
</dbReference>